<comment type="caution">
    <text evidence="2">The sequence shown here is derived from an EMBL/GenBank/DDBJ whole genome shotgun (WGS) entry which is preliminary data.</text>
</comment>
<proteinExistence type="predicted"/>
<dbReference type="InterPro" id="IPR010621">
    <property type="entry name" value="DUF1214"/>
</dbReference>
<dbReference type="PANTHER" id="PTHR36509:SF3">
    <property type="entry name" value="SIGNAL PEPTIDE PROTEIN"/>
    <property type="match status" value="1"/>
</dbReference>
<dbReference type="Proteomes" id="UP001208041">
    <property type="component" value="Unassembled WGS sequence"/>
</dbReference>
<evidence type="ECO:0000313" key="2">
    <source>
        <dbReference type="EMBL" id="MCV6825779.1"/>
    </source>
</evidence>
<name>A0AAE3LSP1_9RHOB</name>
<dbReference type="InterPro" id="IPR037049">
    <property type="entry name" value="DUF1214_C_sf"/>
</dbReference>
<dbReference type="EMBL" id="JAOYFC010000004">
    <property type="protein sequence ID" value="MCV6825779.1"/>
    <property type="molecule type" value="Genomic_DNA"/>
</dbReference>
<accession>A0AAE3LSP1</accession>
<dbReference type="AlphaFoldDB" id="A0AAE3LSP1"/>
<dbReference type="Pfam" id="PF06742">
    <property type="entry name" value="DUF1214"/>
    <property type="match status" value="1"/>
</dbReference>
<reference evidence="2" key="1">
    <citation type="submission" date="2022-10" db="EMBL/GenBank/DDBJ databases">
        <authorList>
            <person name="Yue Y."/>
        </authorList>
    </citation>
    <scope>NUCLEOTIDE SEQUENCE</scope>
    <source>
        <strain evidence="2">Z654</strain>
    </source>
</reference>
<evidence type="ECO:0000259" key="1">
    <source>
        <dbReference type="Pfam" id="PF06742"/>
    </source>
</evidence>
<dbReference type="SUPFAM" id="SSF160935">
    <property type="entry name" value="VPA0735-like"/>
    <property type="match status" value="1"/>
</dbReference>
<dbReference type="PANTHER" id="PTHR36509">
    <property type="entry name" value="BLL3101 PROTEIN"/>
    <property type="match status" value="1"/>
</dbReference>
<sequence>MNPPVGAGQVYMTAKRDSNGELLRADRTYRLHVLADAPIKQFWSATLYSENTRRPYDNGGTEIRDGSLGSRTEGVKVFDDGSVDLYFGPEAPDGMESNFLKTVGDDGWFIYFHIYAPEQPFFDKTFQLHDFELIK</sequence>
<protein>
    <submittedName>
        <fullName evidence="2">DUF1214 domain-containing protein</fullName>
    </submittedName>
</protein>
<dbReference type="Gene3D" id="2.60.120.600">
    <property type="entry name" value="Domain of unknown function DUF1214, C-terminal domain"/>
    <property type="match status" value="1"/>
</dbReference>
<evidence type="ECO:0000313" key="3">
    <source>
        <dbReference type="Proteomes" id="UP001208041"/>
    </source>
</evidence>
<gene>
    <name evidence="2" type="ORF">OH136_14555</name>
</gene>
<keyword evidence="3" id="KW-1185">Reference proteome</keyword>
<feature type="domain" description="DUF1214" evidence="1">
    <location>
        <begin position="9"/>
        <end position="119"/>
    </location>
</feature>
<organism evidence="2 3">
    <name type="scientific">Halocynthiibacter halioticoli</name>
    <dbReference type="NCBI Taxonomy" id="2986804"/>
    <lineage>
        <taxon>Bacteria</taxon>
        <taxon>Pseudomonadati</taxon>
        <taxon>Pseudomonadota</taxon>
        <taxon>Alphaproteobacteria</taxon>
        <taxon>Rhodobacterales</taxon>
        <taxon>Paracoccaceae</taxon>
        <taxon>Halocynthiibacter</taxon>
    </lineage>
</organism>